<dbReference type="PROSITE" id="PS50011">
    <property type="entry name" value="PROTEIN_KINASE_DOM"/>
    <property type="match status" value="1"/>
</dbReference>
<evidence type="ECO:0000256" key="2">
    <source>
        <dbReference type="ARBA" id="ARBA00022840"/>
    </source>
</evidence>
<keyword evidence="5" id="KW-1185">Reference proteome</keyword>
<evidence type="ECO:0000313" key="4">
    <source>
        <dbReference type="EMBL" id="EEF49849.1"/>
    </source>
</evidence>
<dbReference type="PROSITE" id="PS00109">
    <property type="entry name" value="PROTEIN_KINASE_TYR"/>
    <property type="match status" value="1"/>
</dbReference>
<name>B9RF78_RICCO</name>
<dbReference type="GO" id="GO:0004672">
    <property type="term" value="F:protein kinase activity"/>
    <property type="evidence" value="ECO:0007669"/>
    <property type="project" value="InterPro"/>
</dbReference>
<dbReference type="PANTHER" id="PTHR27005:SF499">
    <property type="entry name" value="PROTEIN KINASE DOMAIN-CONTAINING PROTEIN"/>
    <property type="match status" value="1"/>
</dbReference>
<evidence type="ECO:0000256" key="1">
    <source>
        <dbReference type="ARBA" id="ARBA00022741"/>
    </source>
</evidence>
<gene>
    <name evidence="4" type="ORF">RCOM_1432170</name>
</gene>
<dbReference type="GO" id="GO:0006952">
    <property type="term" value="P:defense response"/>
    <property type="evidence" value="ECO:0000318"/>
    <property type="project" value="GO_Central"/>
</dbReference>
<dbReference type="STRING" id="3988.B9RF78"/>
<dbReference type="InterPro" id="IPR001245">
    <property type="entry name" value="Ser-Thr/Tyr_kinase_cat_dom"/>
</dbReference>
<reference evidence="5" key="1">
    <citation type="journal article" date="2010" name="Nat. Biotechnol.">
        <title>Draft genome sequence of the oilseed species Ricinus communis.</title>
        <authorList>
            <person name="Chan A.P."/>
            <person name="Crabtree J."/>
            <person name="Zhao Q."/>
            <person name="Lorenzi H."/>
            <person name="Orvis J."/>
            <person name="Puiu D."/>
            <person name="Melake-Berhan A."/>
            <person name="Jones K.M."/>
            <person name="Redman J."/>
            <person name="Chen G."/>
            <person name="Cahoon E.B."/>
            <person name="Gedil M."/>
            <person name="Stanke M."/>
            <person name="Haas B.J."/>
            <person name="Wortman J.R."/>
            <person name="Fraser-Liggett C.M."/>
            <person name="Ravel J."/>
            <person name="Rabinowicz P.D."/>
        </authorList>
    </citation>
    <scope>NUCLEOTIDE SEQUENCE [LARGE SCALE GENOMIC DNA]</scope>
    <source>
        <strain evidence="5">cv. Hale</strain>
    </source>
</reference>
<keyword evidence="4" id="KW-0808">Transferase</keyword>
<dbReference type="SUPFAM" id="SSF56112">
    <property type="entry name" value="Protein kinase-like (PK-like)"/>
    <property type="match status" value="1"/>
</dbReference>
<dbReference type="InterPro" id="IPR045274">
    <property type="entry name" value="WAK-like"/>
</dbReference>
<organism evidence="4 5">
    <name type="scientific">Ricinus communis</name>
    <name type="common">Castor bean</name>
    <dbReference type="NCBI Taxonomy" id="3988"/>
    <lineage>
        <taxon>Eukaryota</taxon>
        <taxon>Viridiplantae</taxon>
        <taxon>Streptophyta</taxon>
        <taxon>Embryophyta</taxon>
        <taxon>Tracheophyta</taxon>
        <taxon>Spermatophyta</taxon>
        <taxon>Magnoliopsida</taxon>
        <taxon>eudicotyledons</taxon>
        <taxon>Gunneridae</taxon>
        <taxon>Pentapetalae</taxon>
        <taxon>rosids</taxon>
        <taxon>fabids</taxon>
        <taxon>Malpighiales</taxon>
        <taxon>Euphorbiaceae</taxon>
        <taxon>Acalyphoideae</taxon>
        <taxon>Acalypheae</taxon>
        <taxon>Ricinus</taxon>
    </lineage>
</organism>
<dbReference type="Proteomes" id="UP000008311">
    <property type="component" value="Unassembled WGS sequence"/>
</dbReference>
<dbReference type="Pfam" id="PF07714">
    <property type="entry name" value="PK_Tyr_Ser-Thr"/>
    <property type="match status" value="1"/>
</dbReference>
<keyword evidence="2" id="KW-0067">ATP-binding</keyword>
<accession>B9RF78</accession>
<evidence type="ECO:0000259" key="3">
    <source>
        <dbReference type="PROSITE" id="PS50011"/>
    </source>
</evidence>
<keyword evidence="1" id="KW-0547">Nucleotide-binding</keyword>
<feature type="domain" description="Protein kinase" evidence="3">
    <location>
        <begin position="1"/>
        <end position="304"/>
    </location>
</feature>
<dbReference type="EMBL" id="EQ973777">
    <property type="protein sequence ID" value="EEF49849.1"/>
    <property type="molecule type" value="Genomic_DNA"/>
</dbReference>
<dbReference type="InterPro" id="IPR011009">
    <property type="entry name" value="Kinase-like_dom_sf"/>
</dbReference>
<dbReference type="InterPro" id="IPR008266">
    <property type="entry name" value="Tyr_kinase_AS"/>
</dbReference>
<evidence type="ECO:0000313" key="5">
    <source>
        <dbReference type="Proteomes" id="UP000008311"/>
    </source>
</evidence>
<dbReference type="PANTHER" id="PTHR27005">
    <property type="entry name" value="WALL-ASSOCIATED RECEPTOR KINASE-LIKE 21"/>
    <property type="match status" value="1"/>
</dbReference>
<dbReference type="GO" id="GO:0007166">
    <property type="term" value="P:cell surface receptor signaling pathway"/>
    <property type="evidence" value="ECO:0000318"/>
    <property type="project" value="GO_Central"/>
</dbReference>
<dbReference type="eggNOG" id="KOG1187">
    <property type="taxonomic scope" value="Eukaryota"/>
</dbReference>
<protein>
    <submittedName>
        <fullName evidence="4">Serine-threonine protein kinase, plant-type, putative</fullName>
    </submittedName>
</protein>
<dbReference type="GO" id="GO:0005524">
    <property type="term" value="F:ATP binding"/>
    <property type="evidence" value="ECO:0007669"/>
    <property type="project" value="UniProtKB-KW"/>
</dbReference>
<dbReference type="GO" id="GO:0005886">
    <property type="term" value="C:plasma membrane"/>
    <property type="evidence" value="ECO:0000318"/>
    <property type="project" value="GO_Central"/>
</dbReference>
<proteinExistence type="predicted"/>
<dbReference type="InParanoid" id="B9RF78"/>
<sequence length="307" mass="35236">MSPWSENKKDWKRANMFSCFKGKKDETVLLRNGSRLLEKSIALNNGRVIVKKYYWASDMEDPINDIVFASEMSVHKNVLKLLGCCLESKIPILVFECAQKGILKDYFYKTDSASLLWQIRLRIAVDVASVISYLHSAFPRPIVHRDITLSNILLDEDYIAKVTGFSLSMSIPEGKTHIEDEVVGTPGYLAPAYFKTLMFNEKIDVYSFGVLLLVLLTGQQPILHSPTTTARYSLVNFVKEKIEDERFDEIIDPVILEEGPWPEKERQLEIFLTLAMQCTHENEEDRPEITDVAKQLRHIYHSLISNC</sequence>
<dbReference type="InterPro" id="IPR000719">
    <property type="entry name" value="Prot_kinase_dom"/>
</dbReference>
<keyword evidence="4" id="KW-0418">Kinase</keyword>
<dbReference type="Gene3D" id="1.10.510.10">
    <property type="entry name" value="Transferase(Phosphotransferase) domain 1"/>
    <property type="match status" value="1"/>
</dbReference>
<dbReference type="AlphaFoldDB" id="B9RF78"/>